<keyword evidence="9" id="KW-0812">Transmembrane</keyword>
<dbReference type="GO" id="GO:0005524">
    <property type="term" value="F:ATP binding"/>
    <property type="evidence" value="ECO:0007669"/>
    <property type="project" value="UniProtKB-KW"/>
</dbReference>
<keyword evidence="5" id="KW-0547">Nucleotide-binding</keyword>
<dbReference type="Gene3D" id="1.10.287.130">
    <property type="match status" value="1"/>
</dbReference>
<organism evidence="11 12">
    <name type="scientific">Acidipila rosea</name>
    <dbReference type="NCBI Taxonomy" id="768535"/>
    <lineage>
        <taxon>Bacteria</taxon>
        <taxon>Pseudomonadati</taxon>
        <taxon>Acidobacteriota</taxon>
        <taxon>Terriglobia</taxon>
        <taxon>Terriglobales</taxon>
        <taxon>Acidobacteriaceae</taxon>
        <taxon>Acidipila</taxon>
    </lineage>
</organism>
<dbReference type="EC" id="2.7.13.3" evidence="2"/>
<dbReference type="GO" id="GO:0000155">
    <property type="term" value="F:phosphorelay sensor kinase activity"/>
    <property type="evidence" value="ECO:0007669"/>
    <property type="project" value="InterPro"/>
</dbReference>
<protein>
    <recommendedName>
        <fullName evidence="2">histidine kinase</fullName>
        <ecNumber evidence="2">2.7.13.3</ecNumber>
    </recommendedName>
</protein>
<dbReference type="InterPro" id="IPR003661">
    <property type="entry name" value="HisK_dim/P_dom"/>
</dbReference>
<dbReference type="AlphaFoldDB" id="A0A4R1LBD6"/>
<dbReference type="SUPFAM" id="SSF47384">
    <property type="entry name" value="Homodimeric domain of signal transducing histidine kinase"/>
    <property type="match status" value="1"/>
</dbReference>
<feature type="transmembrane region" description="Helical" evidence="9">
    <location>
        <begin position="142"/>
        <end position="161"/>
    </location>
</feature>
<dbReference type="InterPro" id="IPR005467">
    <property type="entry name" value="His_kinase_dom"/>
</dbReference>
<keyword evidence="7" id="KW-0067">ATP-binding</keyword>
<dbReference type="InterPro" id="IPR036097">
    <property type="entry name" value="HisK_dim/P_sf"/>
</dbReference>
<dbReference type="InterPro" id="IPR036890">
    <property type="entry name" value="HATPase_C_sf"/>
</dbReference>
<evidence type="ECO:0000256" key="9">
    <source>
        <dbReference type="SAM" id="Phobius"/>
    </source>
</evidence>
<evidence type="ECO:0000256" key="7">
    <source>
        <dbReference type="ARBA" id="ARBA00022840"/>
    </source>
</evidence>
<feature type="transmembrane region" description="Helical" evidence="9">
    <location>
        <begin position="6"/>
        <end position="25"/>
    </location>
</feature>
<keyword evidence="3" id="KW-0597">Phosphoprotein</keyword>
<feature type="transmembrane region" description="Helical" evidence="9">
    <location>
        <begin position="90"/>
        <end position="110"/>
    </location>
</feature>
<dbReference type="CDD" id="cd00082">
    <property type="entry name" value="HisKA"/>
    <property type="match status" value="1"/>
</dbReference>
<evidence type="ECO:0000256" key="8">
    <source>
        <dbReference type="ARBA" id="ARBA00023012"/>
    </source>
</evidence>
<evidence type="ECO:0000256" key="1">
    <source>
        <dbReference type="ARBA" id="ARBA00000085"/>
    </source>
</evidence>
<dbReference type="PANTHER" id="PTHR43065:SF10">
    <property type="entry name" value="PEROXIDE STRESS-ACTIVATED HISTIDINE KINASE MAK3"/>
    <property type="match status" value="1"/>
</dbReference>
<evidence type="ECO:0000313" key="11">
    <source>
        <dbReference type="EMBL" id="TCK74223.1"/>
    </source>
</evidence>
<dbReference type="Proteomes" id="UP000295210">
    <property type="component" value="Unassembled WGS sequence"/>
</dbReference>
<dbReference type="Pfam" id="PF00512">
    <property type="entry name" value="HisKA"/>
    <property type="match status" value="1"/>
</dbReference>
<dbReference type="Gene3D" id="3.30.565.10">
    <property type="entry name" value="Histidine kinase-like ATPase, C-terminal domain"/>
    <property type="match status" value="1"/>
</dbReference>
<dbReference type="PRINTS" id="PR00344">
    <property type="entry name" value="BCTRLSENSOR"/>
</dbReference>
<accession>A0A4R1LBD6</accession>
<dbReference type="OrthoDB" id="110871at2"/>
<dbReference type="SMART" id="SM00387">
    <property type="entry name" value="HATPase_c"/>
    <property type="match status" value="1"/>
</dbReference>
<feature type="transmembrane region" description="Helical" evidence="9">
    <location>
        <begin position="54"/>
        <end position="78"/>
    </location>
</feature>
<feature type="transmembrane region" description="Helical" evidence="9">
    <location>
        <begin position="167"/>
        <end position="186"/>
    </location>
</feature>
<feature type="transmembrane region" description="Helical" evidence="9">
    <location>
        <begin position="116"/>
        <end position="135"/>
    </location>
</feature>
<evidence type="ECO:0000256" key="4">
    <source>
        <dbReference type="ARBA" id="ARBA00022679"/>
    </source>
</evidence>
<feature type="transmembrane region" description="Helical" evidence="9">
    <location>
        <begin position="32"/>
        <end position="48"/>
    </location>
</feature>
<keyword evidence="8" id="KW-0902">Two-component regulatory system</keyword>
<comment type="catalytic activity">
    <reaction evidence="1">
        <text>ATP + protein L-histidine = ADP + protein N-phospho-L-histidine.</text>
        <dbReference type="EC" id="2.7.13.3"/>
    </reaction>
</comment>
<dbReference type="SUPFAM" id="SSF55874">
    <property type="entry name" value="ATPase domain of HSP90 chaperone/DNA topoisomerase II/histidine kinase"/>
    <property type="match status" value="1"/>
</dbReference>
<comment type="caution">
    <text evidence="11">The sequence shown here is derived from an EMBL/GenBank/DDBJ whole genome shotgun (WGS) entry which is preliminary data.</text>
</comment>
<dbReference type="EMBL" id="SMGK01000002">
    <property type="protein sequence ID" value="TCK74223.1"/>
    <property type="molecule type" value="Genomic_DNA"/>
</dbReference>
<dbReference type="PANTHER" id="PTHR43065">
    <property type="entry name" value="SENSOR HISTIDINE KINASE"/>
    <property type="match status" value="1"/>
</dbReference>
<evidence type="ECO:0000256" key="2">
    <source>
        <dbReference type="ARBA" id="ARBA00012438"/>
    </source>
</evidence>
<dbReference type="Pfam" id="PF02518">
    <property type="entry name" value="HATPase_c"/>
    <property type="match status" value="1"/>
</dbReference>
<keyword evidence="12" id="KW-1185">Reference proteome</keyword>
<gene>
    <name evidence="11" type="ORF">C7378_1845</name>
</gene>
<evidence type="ECO:0000313" key="12">
    <source>
        <dbReference type="Proteomes" id="UP000295210"/>
    </source>
</evidence>
<evidence type="ECO:0000259" key="10">
    <source>
        <dbReference type="PROSITE" id="PS50109"/>
    </source>
</evidence>
<dbReference type="InterPro" id="IPR004358">
    <property type="entry name" value="Sig_transdc_His_kin-like_C"/>
</dbReference>
<dbReference type="InterPro" id="IPR003594">
    <property type="entry name" value="HATPase_dom"/>
</dbReference>
<feature type="domain" description="Histidine kinase" evidence="10">
    <location>
        <begin position="434"/>
        <end position="645"/>
    </location>
</feature>
<keyword evidence="4" id="KW-0808">Transferase</keyword>
<dbReference type="PROSITE" id="PS50109">
    <property type="entry name" value="HIS_KIN"/>
    <property type="match status" value="1"/>
</dbReference>
<dbReference type="RefSeq" id="WP_131994960.1">
    <property type="nucleotide sequence ID" value="NZ_SMGK01000002.1"/>
</dbReference>
<feature type="transmembrane region" description="Helical" evidence="9">
    <location>
        <begin position="193"/>
        <end position="211"/>
    </location>
</feature>
<keyword evidence="6" id="KW-0418">Kinase</keyword>
<proteinExistence type="predicted"/>
<keyword evidence="9" id="KW-1133">Transmembrane helix</keyword>
<reference evidence="11 12" key="1">
    <citation type="submission" date="2019-03" db="EMBL/GenBank/DDBJ databases">
        <title>Genomic Encyclopedia of Type Strains, Phase IV (KMG-IV): sequencing the most valuable type-strain genomes for metagenomic binning, comparative biology and taxonomic classification.</title>
        <authorList>
            <person name="Goeker M."/>
        </authorList>
    </citation>
    <scope>NUCLEOTIDE SEQUENCE [LARGE SCALE GENOMIC DNA]</scope>
    <source>
        <strain evidence="11 12">DSM 103428</strain>
    </source>
</reference>
<dbReference type="SMART" id="SM00388">
    <property type="entry name" value="HisKA"/>
    <property type="match status" value="1"/>
</dbReference>
<name>A0A4R1LBD6_9BACT</name>
<evidence type="ECO:0000256" key="5">
    <source>
        <dbReference type="ARBA" id="ARBA00022741"/>
    </source>
</evidence>
<sequence length="659" mass="72015">MHEYYRLPTLVLLTVLTGLFLWLYLRARSHLRLLWTLGWVLVSLRLIIEWQGIWHVPAGLAISNVCLELAALMFLGSLSPGSVGKTRFHYIQLFSLPLVAYLLLVSLYPASPGKHHLLVFVMAVAATITGIVWASHRNLLPVWFTLPYAVIVGGVCIYLTWQGDYMFTLYVVQSAVNLLTAILFLVKYRRLSPGIVLTVVGFIAWSIPGLLDGVLLSHGFSVLVLGRTVNLIKIVTALGMVVLVLEDELIANAATRVRDHRAHLELESYARINLWGVPGHSQKIYEEVCETVSASSRFAHVAILLRGVEGGFYFAASAGMHLDTRVAVETFARSAEPAAIEQVAAGPSTSLRPLSSDQDGPLYTGMVLRSSAGALDGLLLLGGLRNPDEPLMPDEMLPLELLAARVAALREAGQLTRRILRAEKLAGLGHLAGGVAHELNNPLTAVMGYGQVIEEIATDDAVRSAAAIILQESRRMKKTIESLIRFWRPKWDHRAPLAIAQMLADIEQLRGPELSRSGIKLELRIAPSLPPIPADADHMCQVILQLLNNSVSALDALPEGREKRILIDASRQGEYLRIVVSDTGSGFSDLTHIFDPFYLPTEPREGTGLGLGLCYSIVREHGGDISAVNLYPHGAAVVIELPCESVPLVPQATFTAPTF</sequence>
<evidence type="ECO:0000256" key="6">
    <source>
        <dbReference type="ARBA" id="ARBA00022777"/>
    </source>
</evidence>
<evidence type="ECO:0000256" key="3">
    <source>
        <dbReference type="ARBA" id="ARBA00022553"/>
    </source>
</evidence>
<keyword evidence="9" id="KW-0472">Membrane</keyword>